<dbReference type="SUPFAM" id="SSF141868">
    <property type="entry name" value="EAL domain-like"/>
    <property type="match status" value="1"/>
</dbReference>
<dbReference type="CDD" id="cd01948">
    <property type="entry name" value="EAL"/>
    <property type="match status" value="1"/>
</dbReference>
<protein>
    <submittedName>
        <fullName evidence="4">EAL domain-containing protein</fullName>
    </submittedName>
</protein>
<dbReference type="Proteomes" id="UP001595528">
    <property type="component" value="Unassembled WGS sequence"/>
</dbReference>
<dbReference type="PROSITE" id="PS00889">
    <property type="entry name" value="CNMP_BINDING_2"/>
    <property type="match status" value="1"/>
</dbReference>
<dbReference type="InterPro" id="IPR001633">
    <property type="entry name" value="EAL_dom"/>
</dbReference>
<reference evidence="5" key="1">
    <citation type="journal article" date="2019" name="Int. J. Syst. Evol. Microbiol.">
        <title>The Global Catalogue of Microorganisms (GCM) 10K type strain sequencing project: providing services to taxonomists for standard genome sequencing and annotation.</title>
        <authorList>
            <consortium name="The Broad Institute Genomics Platform"/>
            <consortium name="The Broad Institute Genome Sequencing Center for Infectious Disease"/>
            <person name="Wu L."/>
            <person name="Ma J."/>
        </authorList>
    </citation>
    <scope>NUCLEOTIDE SEQUENCE [LARGE SCALE GENOMIC DNA]</scope>
    <source>
        <strain evidence="5">KCTC 42964</strain>
    </source>
</reference>
<evidence type="ECO:0000313" key="4">
    <source>
        <dbReference type="EMBL" id="MFC3229864.1"/>
    </source>
</evidence>
<feature type="domain" description="Cyclic nucleotide-binding" evidence="2">
    <location>
        <begin position="18"/>
        <end position="117"/>
    </location>
</feature>
<dbReference type="PRINTS" id="PR00103">
    <property type="entry name" value="CAMPKINASE"/>
</dbReference>
<dbReference type="SMART" id="SM00100">
    <property type="entry name" value="cNMP"/>
    <property type="match status" value="1"/>
</dbReference>
<dbReference type="InterPro" id="IPR000595">
    <property type="entry name" value="cNMP-bd_dom"/>
</dbReference>
<accession>A0ABV7L5N9</accession>
<dbReference type="InterPro" id="IPR014710">
    <property type="entry name" value="RmlC-like_jellyroll"/>
</dbReference>
<sequence length="417" mass="45026">MSGADREAQFVPSKDSIFVPAGTVLFRQGDAGDCAYVVEEGRIAISLQDAAQSRRVAMRGRGEIFGEMAIVDGSTRSATATAIEDSRLLVVTADRLSHRLAAADPVLRMVVDVLSGRLRATMAQLARTERAAASDAPVPATGPEPGTGEHSAMADIRLEQDLVKGIARGELCLHFQPIVELAERRVLGFESLARWNHPERGLLPPADFIPRAETSGLITAITRWALPRALDDLLRLTEAASAAQVYVTVNVSVADLQDPDFPGFIASCLASRPDAEGRLKIEVTESLMLAQPDRVRDSLHRCREMGVDVAIDDFGTGYSSLGHLHRLPIGALKIDRNFIAAFDHGENGRKIVQTILRLAEDLVIPTIAEGVETEEQAALLAEMGCGQGQGYLFARPMPPEAAGRWLRDRSSGRRAVA</sequence>
<evidence type="ECO:0000256" key="1">
    <source>
        <dbReference type="SAM" id="MobiDB-lite"/>
    </source>
</evidence>
<dbReference type="Pfam" id="PF00027">
    <property type="entry name" value="cNMP_binding"/>
    <property type="match status" value="1"/>
</dbReference>
<organism evidence="4 5">
    <name type="scientific">Marinibaculum pumilum</name>
    <dbReference type="NCBI Taxonomy" id="1766165"/>
    <lineage>
        <taxon>Bacteria</taxon>
        <taxon>Pseudomonadati</taxon>
        <taxon>Pseudomonadota</taxon>
        <taxon>Alphaproteobacteria</taxon>
        <taxon>Rhodospirillales</taxon>
        <taxon>Rhodospirillaceae</taxon>
        <taxon>Marinibaculum</taxon>
    </lineage>
</organism>
<dbReference type="RefSeq" id="WP_379904468.1">
    <property type="nucleotide sequence ID" value="NZ_JBHRTR010000034.1"/>
</dbReference>
<feature type="region of interest" description="Disordered" evidence="1">
    <location>
        <begin position="129"/>
        <end position="151"/>
    </location>
</feature>
<evidence type="ECO:0000313" key="5">
    <source>
        <dbReference type="Proteomes" id="UP001595528"/>
    </source>
</evidence>
<dbReference type="PROSITE" id="PS50042">
    <property type="entry name" value="CNMP_BINDING_3"/>
    <property type="match status" value="1"/>
</dbReference>
<dbReference type="Gene3D" id="2.60.120.10">
    <property type="entry name" value="Jelly Rolls"/>
    <property type="match status" value="1"/>
</dbReference>
<comment type="caution">
    <text evidence="4">The sequence shown here is derived from an EMBL/GenBank/DDBJ whole genome shotgun (WGS) entry which is preliminary data.</text>
</comment>
<feature type="domain" description="EAL" evidence="3">
    <location>
        <begin position="155"/>
        <end position="410"/>
    </location>
</feature>
<dbReference type="SUPFAM" id="SSF51206">
    <property type="entry name" value="cAMP-binding domain-like"/>
    <property type="match status" value="1"/>
</dbReference>
<dbReference type="PANTHER" id="PTHR33121">
    <property type="entry name" value="CYCLIC DI-GMP PHOSPHODIESTERASE PDEF"/>
    <property type="match status" value="1"/>
</dbReference>
<dbReference type="InterPro" id="IPR018490">
    <property type="entry name" value="cNMP-bd_dom_sf"/>
</dbReference>
<dbReference type="PROSITE" id="PS50883">
    <property type="entry name" value="EAL"/>
    <property type="match status" value="1"/>
</dbReference>
<name>A0ABV7L5N9_9PROT</name>
<evidence type="ECO:0000259" key="3">
    <source>
        <dbReference type="PROSITE" id="PS50883"/>
    </source>
</evidence>
<dbReference type="InterPro" id="IPR018488">
    <property type="entry name" value="cNMP-bd_CS"/>
</dbReference>
<dbReference type="Gene3D" id="3.20.20.450">
    <property type="entry name" value="EAL domain"/>
    <property type="match status" value="1"/>
</dbReference>
<dbReference type="EMBL" id="JBHRTR010000034">
    <property type="protein sequence ID" value="MFC3229864.1"/>
    <property type="molecule type" value="Genomic_DNA"/>
</dbReference>
<dbReference type="InterPro" id="IPR035919">
    <property type="entry name" value="EAL_sf"/>
</dbReference>
<dbReference type="SMART" id="SM00052">
    <property type="entry name" value="EAL"/>
    <property type="match status" value="1"/>
</dbReference>
<dbReference type="Pfam" id="PF00563">
    <property type="entry name" value="EAL"/>
    <property type="match status" value="1"/>
</dbReference>
<dbReference type="CDD" id="cd00038">
    <property type="entry name" value="CAP_ED"/>
    <property type="match status" value="1"/>
</dbReference>
<gene>
    <name evidence="4" type="ORF">ACFOGJ_21620</name>
</gene>
<evidence type="ECO:0000259" key="2">
    <source>
        <dbReference type="PROSITE" id="PS50042"/>
    </source>
</evidence>
<proteinExistence type="predicted"/>
<keyword evidence="5" id="KW-1185">Reference proteome</keyword>
<dbReference type="InterPro" id="IPR050706">
    <property type="entry name" value="Cyclic-di-GMP_PDE-like"/>
</dbReference>
<dbReference type="PANTHER" id="PTHR33121:SF70">
    <property type="entry name" value="SIGNALING PROTEIN YKOW"/>
    <property type="match status" value="1"/>
</dbReference>